<proteinExistence type="predicted"/>
<dbReference type="GO" id="GO:0031072">
    <property type="term" value="F:heat shock protein binding"/>
    <property type="evidence" value="ECO:0007669"/>
    <property type="project" value="TreeGrafter"/>
</dbReference>
<dbReference type="InterPro" id="IPR052594">
    <property type="entry name" value="J_domain-containing_protein"/>
</dbReference>
<dbReference type="GO" id="GO:0005634">
    <property type="term" value="C:nucleus"/>
    <property type="evidence" value="ECO:0007669"/>
    <property type="project" value="TreeGrafter"/>
</dbReference>
<keyword evidence="4" id="KW-1185">Reference proteome</keyword>
<name>A0A0V0QNP6_PSEPJ</name>
<dbReference type="PANTHER" id="PTHR44144">
    <property type="entry name" value="DNAJ HOMOLOG SUBFAMILY C MEMBER 9"/>
    <property type="match status" value="1"/>
</dbReference>
<dbReference type="EMBL" id="LDAU01000124">
    <property type="protein sequence ID" value="KRX03886.1"/>
    <property type="molecule type" value="Genomic_DNA"/>
</dbReference>
<evidence type="ECO:0000313" key="4">
    <source>
        <dbReference type="Proteomes" id="UP000054937"/>
    </source>
</evidence>
<dbReference type="InterPro" id="IPR036869">
    <property type="entry name" value="J_dom_sf"/>
</dbReference>
<feature type="region of interest" description="Disordered" evidence="1">
    <location>
        <begin position="1"/>
        <end position="45"/>
    </location>
</feature>
<dbReference type="CDD" id="cd06257">
    <property type="entry name" value="DnaJ"/>
    <property type="match status" value="1"/>
</dbReference>
<dbReference type="OMA" id="WLDLWSK"/>
<dbReference type="PANTHER" id="PTHR44144:SF1">
    <property type="entry name" value="DNAJ HOMOLOG SUBFAMILY C MEMBER 9"/>
    <property type="match status" value="1"/>
</dbReference>
<dbReference type="Gene3D" id="1.10.287.110">
    <property type="entry name" value="DnaJ domain"/>
    <property type="match status" value="1"/>
</dbReference>
<feature type="compositionally biased region" description="Basic and acidic residues" evidence="1">
    <location>
        <begin position="11"/>
        <end position="33"/>
    </location>
</feature>
<feature type="domain" description="J" evidence="2">
    <location>
        <begin position="48"/>
        <end position="112"/>
    </location>
</feature>
<dbReference type="PROSITE" id="PS50076">
    <property type="entry name" value="DNAJ_2"/>
    <property type="match status" value="1"/>
</dbReference>
<dbReference type="PRINTS" id="PR00625">
    <property type="entry name" value="JDOMAIN"/>
</dbReference>
<accession>A0A0V0QNP6</accession>
<reference evidence="3 4" key="1">
    <citation type="journal article" date="2015" name="Sci. Rep.">
        <title>Genome of the facultative scuticociliatosis pathogen Pseudocohnilembus persalinus provides insight into its virulence through horizontal gene transfer.</title>
        <authorList>
            <person name="Xiong J."/>
            <person name="Wang G."/>
            <person name="Cheng J."/>
            <person name="Tian M."/>
            <person name="Pan X."/>
            <person name="Warren A."/>
            <person name="Jiang C."/>
            <person name="Yuan D."/>
            <person name="Miao W."/>
        </authorList>
    </citation>
    <scope>NUCLEOTIDE SEQUENCE [LARGE SCALE GENOMIC DNA]</scope>
    <source>
        <strain evidence="3">36N120E</strain>
    </source>
</reference>
<feature type="region of interest" description="Disordered" evidence="1">
    <location>
        <begin position="272"/>
        <end position="300"/>
    </location>
</feature>
<dbReference type="Pfam" id="PF00226">
    <property type="entry name" value="DnaJ"/>
    <property type="match status" value="1"/>
</dbReference>
<evidence type="ECO:0000313" key="3">
    <source>
        <dbReference type="EMBL" id="KRX03886.1"/>
    </source>
</evidence>
<dbReference type="AlphaFoldDB" id="A0A0V0QNP6"/>
<dbReference type="SUPFAM" id="SSF46565">
    <property type="entry name" value="Chaperone J-domain"/>
    <property type="match status" value="1"/>
</dbReference>
<dbReference type="InParanoid" id="A0A0V0QNP6"/>
<evidence type="ECO:0000256" key="1">
    <source>
        <dbReference type="SAM" id="MobiDB-lite"/>
    </source>
</evidence>
<protein>
    <submittedName>
        <fullName evidence="3">DnaJ domain</fullName>
    </submittedName>
</protein>
<dbReference type="InterPro" id="IPR018253">
    <property type="entry name" value="DnaJ_domain_CS"/>
</dbReference>
<sequence>MVKKLRKKSQIKTEETQKKHNKKNKQEEQKEQNQDSQQEDQQEQENGILYKLLNVEKDASQEQINKAYRTLSLQLHPDKNPEPEAKQKFMKIKDAYNILKDPKKREIYDRTGQYGDNFDSQDFNAAYEYFRNLYKPVKEEDIREFEKKYKNSKEEEQDLIDYYNKQKYIILLFYLQTKLIRQQGDITLILENIILSENEDVDRFVKFYEEQIKQKNIKKFVKFDITKKKIRLLQDESEEVKEALKDLQSQILVRNQDRLDSLLAALEDKYAKPKREKKNKTKTTQKKQKNEVQDKKKKKN</sequence>
<evidence type="ECO:0000259" key="2">
    <source>
        <dbReference type="PROSITE" id="PS50076"/>
    </source>
</evidence>
<dbReference type="InterPro" id="IPR001623">
    <property type="entry name" value="DnaJ_domain"/>
</dbReference>
<dbReference type="SMART" id="SM00271">
    <property type="entry name" value="DnaJ"/>
    <property type="match status" value="1"/>
</dbReference>
<dbReference type="Pfam" id="PF23302">
    <property type="entry name" value="HTH_DNAJC9"/>
    <property type="match status" value="1"/>
</dbReference>
<dbReference type="GO" id="GO:0005737">
    <property type="term" value="C:cytoplasm"/>
    <property type="evidence" value="ECO:0007669"/>
    <property type="project" value="TreeGrafter"/>
</dbReference>
<dbReference type="PROSITE" id="PS00636">
    <property type="entry name" value="DNAJ_1"/>
    <property type="match status" value="1"/>
</dbReference>
<gene>
    <name evidence="3" type="ORF">PPERSA_04764</name>
</gene>
<dbReference type="InterPro" id="IPR056453">
    <property type="entry name" value="HTH_DNAJC9"/>
</dbReference>
<dbReference type="OrthoDB" id="445556at2759"/>
<feature type="compositionally biased region" description="Basic residues" evidence="1">
    <location>
        <begin position="1"/>
        <end position="10"/>
    </location>
</feature>
<comment type="caution">
    <text evidence="3">The sequence shown here is derived from an EMBL/GenBank/DDBJ whole genome shotgun (WGS) entry which is preliminary data.</text>
</comment>
<feature type="compositionally biased region" description="Basic residues" evidence="1">
    <location>
        <begin position="274"/>
        <end position="287"/>
    </location>
</feature>
<dbReference type="Proteomes" id="UP000054937">
    <property type="component" value="Unassembled WGS sequence"/>
</dbReference>
<organism evidence="3 4">
    <name type="scientific">Pseudocohnilembus persalinus</name>
    <name type="common">Ciliate</name>
    <dbReference type="NCBI Taxonomy" id="266149"/>
    <lineage>
        <taxon>Eukaryota</taxon>
        <taxon>Sar</taxon>
        <taxon>Alveolata</taxon>
        <taxon>Ciliophora</taxon>
        <taxon>Intramacronucleata</taxon>
        <taxon>Oligohymenophorea</taxon>
        <taxon>Scuticociliatia</taxon>
        <taxon>Philasterida</taxon>
        <taxon>Pseudocohnilembidae</taxon>
        <taxon>Pseudocohnilembus</taxon>
    </lineage>
</organism>